<dbReference type="AlphaFoldDB" id="A0A4R2AZC7"/>
<dbReference type="RefSeq" id="WP_158287222.1">
    <property type="nucleotide sequence ID" value="NZ_CP033045.1"/>
</dbReference>
<dbReference type="SUPFAM" id="SSF143422">
    <property type="entry name" value="Transposase IS200-like"/>
    <property type="match status" value="1"/>
</dbReference>
<sequence length="133" mass="15780">MSVIQTNKYHVSSLQYHIVFFTANDITLNDIEIDFVMKYFTSVSRRHEFKILKMEVLARFAYLVINCKTTHYIPNMMKALKGGSARFMYKEFPDSRNKNGDSLWDSKYFISSDQCQLEKLIQNYGYNNLFELQ</sequence>
<organism evidence="2 3">
    <name type="scientific">Mesobacillus foraminis</name>
    <dbReference type="NCBI Taxonomy" id="279826"/>
    <lineage>
        <taxon>Bacteria</taxon>
        <taxon>Bacillati</taxon>
        <taxon>Bacillota</taxon>
        <taxon>Bacilli</taxon>
        <taxon>Bacillales</taxon>
        <taxon>Bacillaceae</taxon>
        <taxon>Mesobacillus</taxon>
    </lineage>
</organism>
<dbReference type="Pfam" id="PF01797">
    <property type="entry name" value="Y1_Tnp"/>
    <property type="match status" value="1"/>
</dbReference>
<feature type="domain" description="Transposase IS200-like" evidence="1">
    <location>
        <begin position="11"/>
        <end position="123"/>
    </location>
</feature>
<evidence type="ECO:0000259" key="1">
    <source>
        <dbReference type="SMART" id="SM01321"/>
    </source>
</evidence>
<dbReference type="Proteomes" id="UP000295689">
    <property type="component" value="Unassembled WGS sequence"/>
</dbReference>
<dbReference type="SMART" id="SM01321">
    <property type="entry name" value="Y1_Tnp"/>
    <property type="match status" value="1"/>
</dbReference>
<dbReference type="NCBIfam" id="NF033573">
    <property type="entry name" value="transpos_IS200"/>
    <property type="match status" value="1"/>
</dbReference>
<dbReference type="GO" id="GO:0003677">
    <property type="term" value="F:DNA binding"/>
    <property type="evidence" value="ECO:0007669"/>
    <property type="project" value="InterPro"/>
</dbReference>
<dbReference type="InterPro" id="IPR002686">
    <property type="entry name" value="Transposase_17"/>
</dbReference>
<reference evidence="2 3" key="1">
    <citation type="journal article" date="2015" name="Stand. Genomic Sci.">
        <title>Genomic Encyclopedia of Bacterial and Archaeal Type Strains, Phase III: the genomes of soil and plant-associated and newly described type strains.</title>
        <authorList>
            <person name="Whitman W.B."/>
            <person name="Woyke T."/>
            <person name="Klenk H.P."/>
            <person name="Zhou Y."/>
            <person name="Lilburn T.G."/>
            <person name="Beck B.J."/>
            <person name="De Vos P."/>
            <person name="Vandamme P."/>
            <person name="Eisen J.A."/>
            <person name="Garrity G."/>
            <person name="Hugenholtz P."/>
            <person name="Kyrpides N.C."/>
        </authorList>
    </citation>
    <scope>NUCLEOTIDE SEQUENCE [LARGE SCALE GENOMIC DNA]</scope>
    <source>
        <strain evidence="2 3">CV53</strain>
    </source>
</reference>
<dbReference type="GO" id="GO:0004803">
    <property type="term" value="F:transposase activity"/>
    <property type="evidence" value="ECO:0007669"/>
    <property type="project" value="InterPro"/>
</dbReference>
<dbReference type="PANTHER" id="PTHR33360:SF2">
    <property type="entry name" value="TRANSPOSASE FOR INSERTION SEQUENCE ELEMENT IS200"/>
    <property type="match status" value="1"/>
</dbReference>
<evidence type="ECO:0000313" key="2">
    <source>
        <dbReference type="EMBL" id="TCN18442.1"/>
    </source>
</evidence>
<gene>
    <name evidence="2" type="ORF">EV146_12041</name>
</gene>
<accession>A0A4R2AZC7</accession>
<keyword evidence="3" id="KW-1185">Reference proteome</keyword>
<dbReference type="Gene3D" id="3.30.70.1290">
    <property type="entry name" value="Transposase IS200-like"/>
    <property type="match status" value="1"/>
</dbReference>
<evidence type="ECO:0000313" key="3">
    <source>
        <dbReference type="Proteomes" id="UP000295689"/>
    </source>
</evidence>
<comment type="caution">
    <text evidence="2">The sequence shown here is derived from an EMBL/GenBank/DDBJ whole genome shotgun (WGS) entry which is preliminary data.</text>
</comment>
<dbReference type="PANTHER" id="PTHR33360">
    <property type="entry name" value="TRANSPOSASE FOR INSERTION SEQUENCE ELEMENT IS200"/>
    <property type="match status" value="1"/>
</dbReference>
<dbReference type="EMBL" id="SLVV01000020">
    <property type="protein sequence ID" value="TCN18442.1"/>
    <property type="molecule type" value="Genomic_DNA"/>
</dbReference>
<protein>
    <submittedName>
        <fullName evidence="2">Putative transposase</fullName>
    </submittedName>
</protein>
<dbReference type="GO" id="GO:0006313">
    <property type="term" value="P:DNA transposition"/>
    <property type="evidence" value="ECO:0007669"/>
    <property type="project" value="InterPro"/>
</dbReference>
<proteinExistence type="predicted"/>
<name>A0A4R2AZC7_9BACI</name>
<dbReference type="InterPro" id="IPR036515">
    <property type="entry name" value="Transposase_17_sf"/>
</dbReference>